<proteinExistence type="predicted"/>
<dbReference type="STRING" id="1888892.BFL28_14215"/>
<protein>
    <submittedName>
        <fullName evidence="1">Uncharacterized protein</fullName>
    </submittedName>
</protein>
<gene>
    <name evidence="1" type="ORF">BFL28_14215</name>
</gene>
<evidence type="ECO:0000313" key="2">
    <source>
        <dbReference type="Proteomes" id="UP000094487"/>
    </source>
</evidence>
<reference evidence="1 2" key="1">
    <citation type="submission" date="2016-08" db="EMBL/GenBank/DDBJ databases">
        <title>Draft genome of the agarase producing Sphingomonas sp. MCT13.</title>
        <authorList>
            <person name="D'Andrea M.M."/>
            <person name="Rossolini G.M."/>
            <person name="Thaller M.C."/>
        </authorList>
    </citation>
    <scope>NUCLEOTIDE SEQUENCE [LARGE SCALE GENOMIC DNA]</scope>
    <source>
        <strain evidence="1 2">MCT13</strain>
    </source>
</reference>
<keyword evidence="2" id="KW-1185">Reference proteome</keyword>
<dbReference type="Proteomes" id="UP000094487">
    <property type="component" value="Unassembled WGS sequence"/>
</dbReference>
<evidence type="ECO:0000313" key="1">
    <source>
        <dbReference type="EMBL" id="ODP38398.1"/>
    </source>
</evidence>
<comment type="caution">
    <text evidence="1">The sequence shown here is derived from an EMBL/GenBank/DDBJ whole genome shotgun (WGS) entry which is preliminary data.</text>
</comment>
<dbReference type="EMBL" id="MDDS01000015">
    <property type="protein sequence ID" value="ODP38398.1"/>
    <property type="molecule type" value="Genomic_DNA"/>
</dbReference>
<dbReference type="AlphaFoldDB" id="A0A1E3LXE2"/>
<accession>A0A1E3LXE2</accession>
<sequence length="62" mass="6506">MPPGRIVNVADAVGGGTAEMARRLGMTTTTLYMYVNGDGTPKAPGQALLDGVPYRKERLQAA</sequence>
<name>A0A1E3LXE2_9SPHN</name>
<organism evidence="1 2">
    <name type="scientific">Sphingomonas turrisvirgatae</name>
    <dbReference type="NCBI Taxonomy" id="1888892"/>
    <lineage>
        <taxon>Bacteria</taxon>
        <taxon>Pseudomonadati</taxon>
        <taxon>Pseudomonadota</taxon>
        <taxon>Alphaproteobacteria</taxon>
        <taxon>Sphingomonadales</taxon>
        <taxon>Sphingomonadaceae</taxon>
        <taxon>Sphingomonas</taxon>
    </lineage>
</organism>